<feature type="region of interest" description="Disordered" evidence="1">
    <location>
        <begin position="155"/>
        <end position="188"/>
    </location>
</feature>
<evidence type="ECO:0000313" key="2">
    <source>
        <dbReference type="EMBL" id="KAG9244907.1"/>
    </source>
</evidence>
<dbReference type="AlphaFoldDB" id="A0A9P7Z4B6"/>
<keyword evidence="3" id="KW-1185">Reference proteome</keyword>
<evidence type="ECO:0000256" key="1">
    <source>
        <dbReference type="SAM" id="MobiDB-lite"/>
    </source>
</evidence>
<organism evidence="2 3">
    <name type="scientific">Calycina marina</name>
    <dbReference type="NCBI Taxonomy" id="1763456"/>
    <lineage>
        <taxon>Eukaryota</taxon>
        <taxon>Fungi</taxon>
        <taxon>Dikarya</taxon>
        <taxon>Ascomycota</taxon>
        <taxon>Pezizomycotina</taxon>
        <taxon>Leotiomycetes</taxon>
        <taxon>Helotiales</taxon>
        <taxon>Pezizellaceae</taxon>
        <taxon>Calycina</taxon>
    </lineage>
</organism>
<protein>
    <submittedName>
        <fullName evidence="2">Uncharacterized protein</fullName>
    </submittedName>
</protein>
<accession>A0A9P7Z4B6</accession>
<dbReference type="Proteomes" id="UP000887226">
    <property type="component" value="Unassembled WGS sequence"/>
</dbReference>
<evidence type="ECO:0000313" key="3">
    <source>
        <dbReference type="Proteomes" id="UP000887226"/>
    </source>
</evidence>
<dbReference type="EMBL" id="MU253875">
    <property type="protein sequence ID" value="KAG9244907.1"/>
    <property type="molecule type" value="Genomic_DNA"/>
</dbReference>
<reference evidence="2" key="1">
    <citation type="journal article" date="2021" name="IMA Fungus">
        <title>Genomic characterization of three marine fungi, including Emericellopsis atlantica sp. nov. with signatures of a generalist lifestyle and marine biomass degradation.</title>
        <authorList>
            <person name="Hagestad O.C."/>
            <person name="Hou L."/>
            <person name="Andersen J.H."/>
            <person name="Hansen E.H."/>
            <person name="Altermark B."/>
            <person name="Li C."/>
            <person name="Kuhnert E."/>
            <person name="Cox R.J."/>
            <person name="Crous P.W."/>
            <person name="Spatafora J.W."/>
            <person name="Lail K."/>
            <person name="Amirebrahimi M."/>
            <person name="Lipzen A."/>
            <person name="Pangilinan J."/>
            <person name="Andreopoulos W."/>
            <person name="Hayes R.D."/>
            <person name="Ng V."/>
            <person name="Grigoriev I.V."/>
            <person name="Jackson S.A."/>
            <person name="Sutton T.D.S."/>
            <person name="Dobson A.D.W."/>
            <person name="Rama T."/>
        </authorList>
    </citation>
    <scope>NUCLEOTIDE SEQUENCE</scope>
    <source>
        <strain evidence="2">TRa3180A</strain>
    </source>
</reference>
<gene>
    <name evidence="2" type="ORF">BJ878DRAFT_43126</name>
</gene>
<proteinExistence type="predicted"/>
<feature type="compositionally biased region" description="Polar residues" evidence="1">
    <location>
        <begin position="155"/>
        <end position="185"/>
    </location>
</feature>
<name>A0A9P7Z4B6_9HELO</name>
<sequence length="448" mass="49831">MTGGHDQLIRNKWEIGPGDDHKWDRKMRKRAKAVIWEFFRSDIISMYQGQGKYTQTAPNGIFSAVKKETGFELPISTMLNQFRDWGVCIVGRGGGCSVAKVVRQSKNPPSKIPIPRATSEITIDRPHQGTIPHNPPYLDHASSSNLEQCLFLNSNELPPTHHSQQNENQSSHLFGSDPSQASQSAFGPPAIDVENNVQQFEHYWNKVNKVQAYETQLLEQAHKFDNLKQKYLVLQDQKGKEEKINLLLRQHIRHHATELQSLTTTFSTHCLKDNVERILQSLNSPSIDGDRHTSKDSGFFSGGMTNSKHLSVCPQGMYPKRPRDIAMHSSMSADENPNAAAILSPPTVAKRPRTVPDNNATRSTAIDEYHAGFAAPFEATGTAPPQNFEDSSFLLYLNEDQTLMGVQGGDWNNASLPLAPSISLEDNGEFMGSRPADDLGALIYGSSR</sequence>
<comment type="caution">
    <text evidence="2">The sequence shown here is derived from an EMBL/GenBank/DDBJ whole genome shotgun (WGS) entry which is preliminary data.</text>
</comment>